<dbReference type="InterPro" id="IPR027417">
    <property type="entry name" value="P-loop_NTPase"/>
</dbReference>
<gene>
    <name evidence="10" type="ORF">ACFOZ1_13975</name>
</gene>
<dbReference type="RefSeq" id="WP_390200272.1">
    <property type="nucleotide sequence ID" value="NZ_JBHSDV010000005.1"/>
</dbReference>
<dbReference type="Pfam" id="PF00664">
    <property type="entry name" value="ABC_membrane"/>
    <property type="match status" value="1"/>
</dbReference>
<dbReference type="SUPFAM" id="SSF90123">
    <property type="entry name" value="ABC transporter transmembrane region"/>
    <property type="match status" value="1"/>
</dbReference>
<dbReference type="InterPro" id="IPR011527">
    <property type="entry name" value="ABC1_TM_dom"/>
</dbReference>
<feature type="domain" description="ABC transmembrane type-1" evidence="9">
    <location>
        <begin position="17"/>
        <end position="298"/>
    </location>
</feature>
<feature type="transmembrane region" description="Helical" evidence="7">
    <location>
        <begin position="246"/>
        <end position="264"/>
    </location>
</feature>
<evidence type="ECO:0000256" key="6">
    <source>
        <dbReference type="ARBA" id="ARBA00023136"/>
    </source>
</evidence>
<evidence type="ECO:0000256" key="2">
    <source>
        <dbReference type="ARBA" id="ARBA00022692"/>
    </source>
</evidence>
<keyword evidence="11" id="KW-1185">Reference proteome</keyword>
<dbReference type="Pfam" id="PF00005">
    <property type="entry name" value="ABC_tran"/>
    <property type="match status" value="1"/>
</dbReference>
<feature type="transmembrane region" description="Helical" evidence="7">
    <location>
        <begin position="158"/>
        <end position="175"/>
    </location>
</feature>
<dbReference type="EMBL" id="JBHSDV010000005">
    <property type="protein sequence ID" value="MFC4388906.1"/>
    <property type="molecule type" value="Genomic_DNA"/>
</dbReference>
<keyword evidence="6 7" id="KW-0472">Membrane</keyword>
<evidence type="ECO:0000256" key="5">
    <source>
        <dbReference type="ARBA" id="ARBA00022989"/>
    </source>
</evidence>
<feature type="transmembrane region" description="Helical" evidence="7">
    <location>
        <begin position="21"/>
        <end position="41"/>
    </location>
</feature>
<dbReference type="Gene3D" id="1.20.1560.10">
    <property type="entry name" value="ABC transporter type 1, transmembrane domain"/>
    <property type="match status" value="1"/>
</dbReference>
<dbReference type="GO" id="GO:0005524">
    <property type="term" value="F:ATP binding"/>
    <property type="evidence" value="ECO:0007669"/>
    <property type="project" value="UniProtKB-KW"/>
</dbReference>
<keyword evidence="4 10" id="KW-0067">ATP-binding</keyword>
<feature type="domain" description="ABC transporter" evidence="8">
    <location>
        <begin position="332"/>
        <end position="568"/>
    </location>
</feature>
<keyword evidence="2 7" id="KW-0812">Transmembrane</keyword>
<dbReference type="PROSITE" id="PS00211">
    <property type="entry name" value="ABC_TRANSPORTER_1"/>
    <property type="match status" value="1"/>
</dbReference>
<evidence type="ECO:0000259" key="9">
    <source>
        <dbReference type="PROSITE" id="PS50929"/>
    </source>
</evidence>
<accession>A0ABV8VZ02</accession>
<evidence type="ECO:0000259" key="8">
    <source>
        <dbReference type="PROSITE" id="PS50893"/>
    </source>
</evidence>
<dbReference type="SMART" id="SM00382">
    <property type="entry name" value="AAA"/>
    <property type="match status" value="1"/>
</dbReference>
<comment type="caution">
    <text evidence="10">The sequence shown here is derived from an EMBL/GenBank/DDBJ whole genome shotgun (WGS) entry which is preliminary data.</text>
</comment>
<dbReference type="InterPro" id="IPR036640">
    <property type="entry name" value="ABC1_TM_sf"/>
</dbReference>
<evidence type="ECO:0000256" key="3">
    <source>
        <dbReference type="ARBA" id="ARBA00022741"/>
    </source>
</evidence>
<keyword evidence="3" id="KW-0547">Nucleotide-binding</keyword>
<dbReference type="PANTHER" id="PTHR43394">
    <property type="entry name" value="ATP-DEPENDENT PERMEASE MDL1, MITOCHONDRIAL"/>
    <property type="match status" value="1"/>
</dbReference>
<name>A0ABV8VZ02_9BACI</name>
<evidence type="ECO:0000256" key="4">
    <source>
        <dbReference type="ARBA" id="ARBA00022840"/>
    </source>
</evidence>
<dbReference type="InterPro" id="IPR039421">
    <property type="entry name" value="Type_1_exporter"/>
</dbReference>
<dbReference type="PROSITE" id="PS50893">
    <property type="entry name" value="ABC_TRANSPORTER_2"/>
    <property type="match status" value="1"/>
</dbReference>
<dbReference type="Gene3D" id="3.40.50.300">
    <property type="entry name" value="P-loop containing nucleotide triphosphate hydrolases"/>
    <property type="match status" value="1"/>
</dbReference>
<comment type="subcellular location">
    <subcellularLocation>
        <location evidence="1">Cell membrane</location>
        <topology evidence="1">Multi-pass membrane protein</topology>
    </subcellularLocation>
</comment>
<dbReference type="Proteomes" id="UP001595880">
    <property type="component" value="Unassembled WGS sequence"/>
</dbReference>
<organism evidence="10 11">
    <name type="scientific">Gracilibacillus marinus</name>
    <dbReference type="NCBI Taxonomy" id="630535"/>
    <lineage>
        <taxon>Bacteria</taxon>
        <taxon>Bacillati</taxon>
        <taxon>Bacillota</taxon>
        <taxon>Bacilli</taxon>
        <taxon>Bacillales</taxon>
        <taxon>Bacillaceae</taxon>
        <taxon>Gracilibacillus</taxon>
    </lineage>
</organism>
<keyword evidence="5 7" id="KW-1133">Transmembrane helix</keyword>
<evidence type="ECO:0000313" key="10">
    <source>
        <dbReference type="EMBL" id="MFC4388906.1"/>
    </source>
</evidence>
<evidence type="ECO:0000313" key="11">
    <source>
        <dbReference type="Proteomes" id="UP001595880"/>
    </source>
</evidence>
<feature type="transmembrane region" description="Helical" evidence="7">
    <location>
        <begin position="134"/>
        <end position="152"/>
    </location>
</feature>
<proteinExistence type="predicted"/>
<evidence type="ECO:0000256" key="1">
    <source>
        <dbReference type="ARBA" id="ARBA00004651"/>
    </source>
</evidence>
<dbReference type="SUPFAM" id="SSF52540">
    <property type="entry name" value="P-loop containing nucleoside triphosphate hydrolases"/>
    <property type="match status" value="1"/>
</dbReference>
<protein>
    <submittedName>
        <fullName evidence="10">ABC transporter ATP-binding protein</fullName>
    </submittedName>
</protein>
<dbReference type="InterPro" id="IPR003439">
    <property type="entry name" value="ABC_transporter-like_ATP-bd"/>
</dbReference>
<dbReference type="PROSITE" id="PS50929">
    <property type="entry name" value="ABC_TM1F"/>
    <property type="match status" value="1"/>
</dbReference>
<reference evidence="11" key="1">
    <citation type="journal article" date="2019" name="Int. J. Syst. Evol. Microbiol.">
        <title>The Global Catalogue of Microorganisms (GCM) 10K type strain sequencing project: providing services to taxonomists for standard genome sequencing and annotation.</title>
        <authorList>
            <consortium name="The Broad Institute Genomics Platform"/>
            <consortium name="The Broad Institute Genome Sequencing Center for Infectious Disease"/>
            <person name="Wu L."/>
            <person name="Ma J."/>
        </authorList>
    </citation>
    <scope>NUCLEOTIDE SEQUENCE [LARGE SCALE GENOMIC DNA]</scope>
    <source>
        <strain evidence="11">KACC 14058</strain>
    </source>
</reference>
<sequence>MIKKLANLIGEYKKDSLITPIFMVLEVIMEVIIPLLMAFLIDYGINPGEMNMILIIGSALFFSALISLLFGVLAGHYAAKASSGFGKNVRKQLFYNVQNFSFSNIDKYSTASLITRMTTDVTNVQNAYQMILRAAIRAPIMLLFSLIMAFSINARLSLVFLTIVPVLGLGLYFIIKKAHPLFKRVFKTYDKLNSVVQENLRGIRVIKSFVRDQEETKKFHQVSKSIFKDFSTAEKILAFNAPLMQFAIYTSILLISWFGAQFIVSDTMTTGELVSLISYAAQILMSLMMASMVFVMITISRASAERIVESLDEQTDLHNNDDPILEVASGDITFENVGFSYQHDKNNLVLENINFSIKQGETVGIIGGTGSSKTTLVQLIPRLYDTTVGTVKVGGVDVRNYDLHTLRDQVAVVLQKNVLFSGTIKENLRWGNKDATDEELIRVCKLAQAHDFIMEMPDGYDTHIEQGGSNVSGGQKQRLTIARALLKRPKILIFDDSTSAVDTKTDAYIREAIRTEIPETTKIIIAQRVTSVMDADKIMVIDNGNIQAIGTHDSLLTSNAIYQEVYQSQQVGGIVDAI</sequence>
<evidence type="ECO:0000256" key="7">
    <source>
        <dbReference type="SAM" id="Phobius"/>
    </source>
</evidence>
<feature type="transmembrane region" description="Helical" evidence="7">
    <location>
        <begin position="53"/>
        <end position="78"/>
    </location>
</feature>
<dbReference type="InterPro" id="IPR003593">
    <property type="entry name" value="AAA+_ATPase"/>
</dbReference>
<dbReference type="PANTHER" id="PTHR43394:SF1">
    <property type="entry name" value="ATP-BINDING CASSETTE SUB-FAMILY B MEMBER 10, MITOCHONDRIAL"/>
    <property type="match status" value="1"/>
</dbReference>
<dbReference type="CDD" id="cd18548">
    <property type="entry name" value="ABC_6TM_Tm287_like"/>
    <property type="match status" value="1"/>
</dbReference>
<dbReference type="InterPro" id="IPR017871">
    <property type="entry name" value="ABC_transporter-like_CS"/>
</dbReference>
<feature type="transmembrane region" description="Helical" evidence="7">
    <location>
        <begin position="276"/>
        <end position="297"/>
    </location>
</feature>